<accession>A0A4Y2KBR5</accession>
<feature type="region of interest" description="Disordered" evidence="1">
    <location>
        <begin position="67"/>
        <end position="87"/>
    </location>
</feature>
<dbReference type="Proteomes" id="UP000499080">
    <property type="component" value="Unassembled WGS sequence"/>
</dbReference>
<comment type="caution">
    <text evidence="2">The sequence shown here is derived from an EMBL/GenBank/DDBJ whole genome shotgun (WGS) entry which is preliminary data.</text>
</comment>
<organism evidence="2 3">
    <name type="scientific">Araneus ventricosus</name>
    <name type="common">Orbweaver spider</name>
    <name type="synonym">Epeira ventricosa</name>
    <dbReference type="NCBI Taxonomy" id="182803"/>
    <lineage>
        <taxon>Eukaryota</taxon>
        <taxon>Metazoa</taxon>
        <taxon>Ecdysozoa</taxon>
        <taxon>Arthropoda</taxon>
        <taxon>Chelicerata</taxon>
        <taxon>Arachnida</taxon>
        <taxon>Araneae</taxon>
        <taxon>Araneomorphae</taxon>
        <taxon>Entelegynae</taxon>
        <taxon>Araneoidea</taxon>
        <taxon>Araneidae</taxon>
        <taxon>Araneus</taxon>
    </lineage>
</organism>
<reference evidence="2 3" key="1">
    <citation type="journal article" date="2019" name="Sci. Rep.">
        <title>Orb-weaving spider Araneus ventricosus genome elucidates the spidroin gene catalogue.</title>
        <authorList>
            <person name="Kono N."/>
            <person name="Nakamura H."/>
            <person name="Ohtoshi R."/>
            <person name="Moran D.A.P."/>
            <person name="Shinohara A."/>
            <person name="Yoshida Y."/>
            <person name="Fujiwara M."/>
            <person name="Mori M."/>
            <person name="Tomita M."/>
            <person name="Arakawa K."/>
        </authorList>
    </citation>
    <scope>NUCLEOTIDE SEQUENCE [LARGE SCALE GENOMIC DNA]</scope>
</reference>
<feature type="compositionally biased region" description="Polar residues" evidence="1">
    <location>
        <begin position="67"/>
        <end position="76"/>
    </location>
</feature>
<keyword evidence="3" id="KW-1185">Reference proteome</keyword>
<protein>
    <submittedName>
        <fullName evidence="2">Uncharacterized protein</fullName>
    </submittedName>
</protein>
<evidence type="ECO:0000256" key="1">
    <source>
        <dbReference type="SAM" id="MobiDB-lite"/>
    </source>
</evidence>
<proteinExistence type="predicted"/>
<sequence length="159" mass="18182">MYRVEILSYRTDTTWINRKTDLVQILSQINTFGVTVKRVTPSLPWHSGPLMSFAAITRVLRPESSYSGLSRPNSLSPGHGPPRPDLSQRRYVLSLEGDNPTPHYYTLRGSENPLTYPAASHPFTRGAPRRRHFWCNDYLKKFISSTFCVFGLSLSYTQE</sequence>
<dbReference type="AlphaFoldDB" id="A0A4Y2KBR5"/>
<dbReference type="EMBL" id="BGPR01004438">
    <property type="protein sequence ID" value="GBM99664.1"/>
    <property type="molecule type" value="Genomic_DNA"/>
</dbReference>
<evidence type="ECO:0000313" key="2">
    <source>
        <dbReference type="EMBL" id="GBM99664.1"/>
    </source>
</evidence>
<evidence type="ECO:0000313" key="3">
    <source>
        <dbReference type="Proteomes" id="UP000499080"/>
    </source>
</evidence>
<name>A0A4Y2KBR5_ARAVE</name>
<gene>
    <name evidence="2" type="ORF">AVEN_257778_1</name>
</gene>